<dbReference type="PANTHER" id="PTHR11012:SF30">
    <property type="entry name" value="PROTEIN KINASE-LIKE DOMAIN-CONTAINING"/>
    <property type="match status" value="1"/>
</dbReference>
<dbReference type="InterPro" id="IPR011009">
    <property type="entry name" value="Kinase-like_dom_sf"/>
</dbReference>
<protein>
    <recommendedName>
        <fullName evidence="1">CHK kinase-like domain-containing protein</fullName>
    </recommendedName>
</protein>
<name>A0ABP1QUC2_9HEXA</name>
<accession>A0ABP1QUC2</accession>
<gene>
    <name evidence="2" type="ORF">ODALV1_LOCUS13818</name>
</gene>
<evidence type="ECO:0000313" key="2">
    <source>
        <dbReference type="EMBL" id="CAL8109925.1"/>
    </source>
</evidence>
<evidence type="ECO:0000259" key="1">
    <source>
        <dbReference type="SMART" id="SM00587"/>
    </source>
</evidence>
<dbReference type="EMBL" id="CAXLJM020000043">
    <property type="protein sequence ID" value="CAL8109925.1"/>
    <property type="molecule type" value="Genomic_DNA"/>
</dbReference>
<feature type="domain" description="CHK kinase-like" evidence="1">
    <location>
        <begin position="145"/>
        <end position="347"/>
    </location>
</feature>
<keyword evidence="3" id="KW-1185">Reference proteome</keyword>
<dbReference type="SMART" id="SM00587">
    <property type="entry name" value="CHK"/>
    <property type="match status" value="1"/>
</dbReference>
<dbReference type="Proteomes" id="UP001642540">
    <property type="component" value="Unassembled WGS sequence"/>
</dbReference>
<dbReference type="Gene3D" id="3.90.1200.10">
    <property type="match status" value="1"/>
</dbReference>
<proteinExistence type="predicted"/>
<dbReference type="InterPro" id="IPR015897">
    <property type="entry name" value="CHK_kinase-like"/>
</dbReference>
<dbReference type="Pfam" id="PF02958">
    <property type="entry name" value="EcKL"/>
    <property type="match status" value="1"/>
</dbReference>
<dbReference type="SUPFAM" id="SSF56112">
    <property type="entry name" value="Protein kinase-like (PK-like)"/>
    <property type="match status" value="1"/>
</dbReference>
<comment type="caution">
    <text evidence="2">The sequence shown here is derived from an EMBL/GenBank/DDBJ whole genome shotgun (WGS) entry which is preliminary data.</text>
</comment>
<evidence type="ECO:0000313" key="3">
    <source>
        <dbReference type="Proteomes" id="UP001642540"/>
    </source>
</evidence>
<dbReference type="PANTHER" id="PTHR11012">
    <property type="entry name" value="PROTEIN KINASE-LIKE DOMAIN-CONTAINING"/>
    <property type="match status" value="1"/>
</dbReference>
<reference evidence="2 3" key="1">
    <citation type="submission" date="2024-08" db="EMBL/GenBank/DDBJ databases">
        <authorList>
            <person name="Cucini C."/>
            <person name="Frati F."/>
        </authorList>
    </citation>
    <scope>NUCLEOTIDE SEQUENCE [LARGE SCALE GENOMIC DNA]</scope>
</reference>
<dbReference type="InterPro" id="IPR004119">
    <property type="entry name" value="EcKL"/>
</dbReference>
<sequence length="418" mass="48516">MKVPDKKEDITLEWLNIIFKPHRIHVHDFSFTGDASKGRGFMGSLEQVELEISRLNNSIDDVPDPKTSRETLNIILKTLPNDPFRKSYAANDGFSSREVSMYTKVFKAWDEFLDTRQVPSAARFRYPICYYGAEEGEQDTYKYILVLENLTSPESHFQLWTPGFTEPLPWKATSAVIRQIAKFHAIGISFKLENHVESYYSRFPKLNHIVSPMFQMMWDNGFQITKEVIQSVVHKNDIPDGLMEQLDKLHDDEGRDLLLKWFTARDPPMDTTNLATICHHDLHSQNLVLSEDHTEAVLFDYQASCVFNPMKDLSFFLVLNCDWEDSVTNISRTLKLYHDEFLEMMKATNTDFTYSLENITKDYYRYLTFSLTHVMSGAQVWVTGKDSTDASKRRFAMAIIEAFNKGILEYPTTTSYMK</sequence>
<organism evidence="2 3">
    <name type="scientific">Orchesella dallaii</name>
    <dbReference type="NCBI Taxonomy" id="48710"/>
    <lineage>
        <taxon>Eukaryota</taxon>
        <taxon>Metazoa</taxon>
        <taxon>Ecdysozoa</taxon>
        <taxon>Arthropoda</taxon>
        <taxon>Hexapoda</taxon>
        <taxon>Collembola</taxon>
        <taxon>Entomobryomorpha</taxon>
        <taxon>Entomobryoidea</taxon>
        <taxon>Orchesellidae</taxon>
        <taxon>Orchesellinae</taxon>
        <taxon>Orchesella</taxon>
    </lineage>
</organism>